<dbReference type="CDD" id="cd00082">
    <property type="entry name" value="HisKA"/>
    <property type="match status" value="1"/>
</dbReference>
<keyword evidence="8 17" id="KW-0418">Kinase</keyword>
<dbReference type="PRINTS" id="PR00344">
    <property type="entry name" value="BCTRLSENSOR"/>
</dbReference>
<dbReference type="GO" id="GO:0016301">
    <property type="term" value="F:kinase activity"/>
    <property type="evidence" value="ECO:0007669"/>
    <property type="project" value="UniProtKB-KW"/>
</dbReference>
<evidence type="ECO:0000256" key="2">
    <source>
        <dbReference type="ARBA" id="ARBA00004141"/>
    </source>
</evidence>
<dbReference type="InterPro" id="IPR000014">
    <property type="entry name" value="PAS"/>
</dbReference>
<dbReference type="SUPFAM" id="SSF55874">
    <property type="entry name" value="ATPase domain of HSP90 chaperone/DNA topoisomerase II/histidine kinase"/>
    <property type="match status" value="1"/>
</dbReference>
<dbReference type="InterPro" id="IPR036097">
    <property type="entry name" value="HisK_dim/P_sf"/>
</dbReference>
<protein>
    <recommendedName>
        <fullName evidence="3">histidine kinase</fullName>
        <ecNumber evidence="3">2.7.13.3</ecNumber>
    </recommendedName>
</protein>
<dbReference type="PROSITE" id="PS50112">
    <property type="entry name" value="PAS"/>
    <property type="match status" value="1"/>
</dbReference>
<evidence type="ECO:0000256" key="4">
    <source>
        <dbReference type="ARBA" id="ARBA00022553"/>
    </source>
</evidence>
<feature type="transmembrane region" description="Helical" evidence="13">
    <location>
        <begin position="6"/>
        <end position="27"/>
    </location>
</feature>
<dbReference type="InterPro" id="IPR035965">
    <property type="entry name" value="PAS-like_dom_sf"/>
</dbReference>
<keyword evidence="18" id="KW-1185">Reference proteome</keyword>
<dbReference type="InterPro" id="IPR005467">
    <property type="entry name" value="His_kinase_dom"/>
</dbReference>
<dbReference type="EMBL" id="BMGY01000023">
    <property type="protein sequence ID" value="GGH87193.1"/>
    <property type="molecule type" value="Genomic_DNA"/>
</dbReference>
<evidence type="ECO:0000256" key="13">
    <source>
        <dbReference type="SAM" id="Phobius"/>
    </source>
</evidence>
<dbReference type="SUPFAM" id="SSF158472">
    <property type="entry name" value="HAMP domain-like"/>
    <property type="match status" value="1"/>
</dbReference>
<dbReference type="Gene3D" id="3.30.450.20">
    <property type="entry name" value="PAS domain"/>
    <property type="match status" value="1"/>
</dbReference>
<organism evidence="17 18">
    <name type="scientific">Hymenobacter frigidus</name>
    <dbReference type="NCBI Taxonomy" id="1524095"/>
    <lineage>
        <taxon>Bacteria</taxon>
        <taxon>Pseudomonadati</taxon>
        <taxon>Bacteroidota</taxon>
        <taxon>Cytophagia</taxon>
        <taxon>Cytophagales</taxon>
        <taxon>Hymenobacteraceae</taxon>
        <taxon>Hymenobacter</taxon>
    </lineage>
</organism>
<evidence type="ECO:0000259" key="14">
    <source>
        <dbReference type="PROSITE" id="PS50109"/>
    </source>
</evidence>
<dbReference type="SMART" id="SM00304">
    <property type="entry name" value="HAMP"/>
    <property type="match status" value="1"/>
</dbReference>
<evidence type="ECO:0000259" key="16">
    <source>
        <dbReference type="PROSITE" id="PS50885"/>
    </source>
</evidence>
<dbReference type="SMART" id="SM00387">
    <property type="entry name" value="HATPase_c"/>
    <property type="match status" value="1"/>
</dbReference>
<dbReference type="PANTHER" id="PTHR42878">
    <property type="entry name" value="TWO-COMPONENT HISTIDINE KINASE"/>
    <property type="match status" value="1"/>
</dbReference>
<dbReference type="SUPFAM" id="SSF47384">
    <property type="entry name" value="Homodimeric domain of signal transducing histidine kinase"/>
    <property type="match status" value="1"/>
</dbReference>
<comment type="subcellular location">
    <subcellularLocation>
        <location evidence="2">Membrane</location>
        <topology evidence="2">Multi-pass membrane protein</topology>
    </subcellularLocation>
</comment>
<keyword evidence="9" id="KW-0067">ATP-binding</keyword>
<proteinExistence type="predicted"/>
<sequence>MNLKTLITLGFLAMLALLLAIGGYAYYTVHRLDLSSRNVLKDNFYSVQLGQQMLQALDQVEAAPNAPTGLPRFRQSLTREAGNITEAGEKEVVDSLTQNQADFQRLLDAGATAEARTPKLALLRQQTYRMVALNTAALTRKNELANQRAIESGRYLLTFIVISLLLGLMFVLSVPEAAVGPLRKLTQSLEHATDSDFTATIPVENNSEFGRVARAFNRMLVQLQEYRSSTLAEFITERNRAASIVSGLDEGLLLLDENRYVILANPVACHLLGMKTERLVGRPAADVALDNDLFREILTPLEVDAARRDQAVADAPLLRIAQRGEEAFYRLAVQELVSFNEALNKNEFVGQILTLRNVSDYKKLDQVKSNFLATVSHELKTPLSSINLNTKLLQDERLPADERQRITGYIRQETQRLQRMVAELLDVSRLDAGAGIHLDVRPTSLADVVAYATATVQAQLDDKNLHLDPQLPANLPEVRADVEKTTWVLINLLANAIRYSPVGAALTVRAAVAGTFVQVSVQDRGPGIAGEYHEKIFQRFAQLPDKAGYRGGSGLGLSIAREFITTQGGRLWVESELGSGSTFCFTLPVVL</sequence>
<accession>A0ABQ2A6U3</accession>
<gene>
    <name evidence="17" type="ORF">GCM10011495_25530</name>
</gene>
<dbReference type="Pfam" id="PF00672">
    <property type="entry name" value="HAMP"/>
    <property type="match status" value="1"/>
</dbReference>
<evidence type="ECO:0000256" key="11">
    <source>
        <dbReference type="ARBA" id="ARBA00023012"/>
    </source>
</evidence>
<dbReference type="InterPro" id="IPR003594">
    <property type="entry name" value="HATPase_dom"/>
</dbReference>
<evidence type="ECO:0000313" key="18">
    <source>
        <dbReference type="Proteomes" id="UP000637774"/>
    </source>
</evidence>
<evidence type="ECO:0000256" key="1">
    <source>
        <dbReference type="ARBA" id="ARBA00000085"/>
    </source>
</evidence>
<evidence type="ECO:0000259" key="15">
    <source>
        <dbReference type="PROSITE" id="PS50112"/>
    </source>
</evidence>
<keyword evidence="6 13" id="KW-0812">Transmembrane</keyword>
<dbReference type="PROSITE" id="PS50885">
    <property type="entry name" value="HAMP"/>
    <property type="match status" value="1"/>
</dbReference>
<comment type="caution">
    <text evidence="17">The sequence shown here is derived from an EMBL/GenBank/DDBJ whole genome shotgun (WGS) entry which is preliminary data.</text>
</comment>
<dbReference type="PANTHER" id="PTHR42878:SF7">
    <property type="entry name" value="SENSOR HISTIDINE KINASE GLRK"/>
    <property type="match status" value="1"/>
</dbReference>
<evidence type="ECO:0000313" key="17">
    <source>
        <dbReference type="EMBL" id="GGH87193.1"/>
    </source>
</evidence>
<dbReference type="Proteomes" id="UP000637774">
    <property type="component" value="Unassembled WGS sequence"/>
</dbReference>
<dbReference type="PROSITE" id="PS50109">
    <property type="entry name" value="HIS_KIN"/>
    <property type="match status" value="1"/>
</dbReference>
<dbReference type="Gene3D" id="1.10.287.130">
    <property type="match status" value="1"/>
</dbReference>
<evidence type="ECO:0000256" key="9">
    <source>
        <dbReference type="ARBA" id="ARBA00022840"/>
    </source>
</evidence>
<dbReference type="RefSeq" id="WP_188562464.1">
    <property type="nucleotide sequence ID" value="NZ_BMGY01000023.1"/>
</dbReference>
<dbReference type="CDD" id="cd00075">
    <property type="entry name" value="HATPase"/>
    <property type="match status" value="1"/>
</dbReference>
<name>A0ABQ2A6U3_9BACT</name>
<feature type="domain" description="PAS" evidence="15">
    <location>
        <begin position="237"/>
        <end position="300"/>
    </location>
</feature>
<keyword evidence="4" id="KW-0597">Phosphoprotein</keyword>
<dbReference type="Gene3D" id="3.30.565.10">
    <property type="entry name" value="Histidine kinase-like ATPase, C-terminal domain"/>
    <property type="match status" value="1"/>
</dbReference>
<dbReference type="EC" id="2.7.13.3" evidence="3"/>
<feature type="transmembrane region" description="Helical" evidence="13">
    <location>
        <begin position="155"/>
        <end position="174"/>
    </location>
</feature>
<comment type="catalytic activity">
    <reaction evidence="1">
        <text>ATP + protein L-histidine = ADP + protein N-phospho-L-histidine.</text>
        <dbReference type="EC" id="2.7.13.3"/>
    </reaction>
</comment>
<dbReference type="Pfam" id="PF02518">
    <property type="entry name" value="HATPase_c"/>
    <property type="match status" value="1"/>
</dbReference>
<dbReference type="Pfam" id="PF00512">
    <property type="entry name" value="HisKA"/>
    <property type="match status" value="1"/>
</dbReference>
<keyword evidence="5" id="KW-0808">Transferase</keyword>
<dbReference type="InterPro" id="IPR003660">
    <property type="entry name" value="HAMP_dom"/>
</dbReference>
<dbReference type="InterPro" id="IPR004358">
    <property type="entry name" value="Sig_transdc_His_kin-like_C"/>
</dbReference>
<keyword evidence="7" id="KW-0547">Nucleotide-binding</keyword>
<keyword evidence="12 13" id="KW-0472">Membrane</keyword>
<dbReference type="InterPro" id="IPR036890">
    <property type="entry name" value="HATPase_C_sf"/>
</dbReference>
<evidence type="ECO:0000256" key="5">
    <source>
        <dbReference type="ARBA" id="ARBA00022679"/>
    </source>
</evidence>
<evidence type="ECO:0000256" key="12">
    <source>
        <dbReference type="ARBA" id="ARBA00023136"/>
    </source>
</evidence>
<keyword evidence="11" id="KW-0902">Two-component regulatory system</keyword>
<dbReference type="SMART" id="SM00388">
    <property type="entry name" value="HisKA"/>
    <property type="match status" value="1"/>
</dbReference>
<evidence type="ECO:0000256" key="6">
    <source>
        <dbReference type="ARBA" id="ARBA00022692"/>
    </source>
</evidence>
<dbReference type="InterPro" id="IPR050351">
    <property type="entry name" value="BphY/WalK/GraS-like"/>
</dbReference>
<evidence type="ECO:0000256" key="7">
    <source>
        <dbReference type="ARBA" id="ARBA00022741"/>
    </source>
</evidence>
<dbReference type="SUPFAM" id="SSF55785">
    <property type="entry name" value="PYP-like sensor domain (PAS domain)"/>
    <property type="match status" value="1"/>
</dbReference>
<dbReference type="Gene3D" id="6.10.340.10">
    <property type="match status" value="1"/>
</dbReference>
<evidence type="ECO:0000256" key="8">
    <source>
        <dbReference type="ARBA" id="ARBA00022777"/>
    </source>
</evidence>
<reference evidence="18" key="1">
    <citation type="journal article" date="2019" name="Int. J. Syst. Evol. Microbiol.">
        <title>The Global Catalogue of Microorganisms (GCM) 10K type strain sequencing project: providing services to taxonomists for standard genome sequencing and annotation.</title>
        <authorList>
            <consortium name="The Broad Institute Genomics Platform"/>
            <consortium name="The Broad Institute Genome Sequencing Center for Infectious Disease"/>
            <person name="Wu L."/>
            <person name="Ma J."/>
        </authorList>
    </citation>
    <scope>NUCLEOTIDE SEQUENCE [LARGE SCALE GENOMIC DNA]</scope>
    <source>
        <strain evidence="18">CGMCC 1.14966</strain>
    </source>
</reference>
<evidence type="ECO:0000256" key="10">
    <source>
        <dbReference type="ARBA" id="ARBA00022989"/>
    </source>
</evidence>
<dbReference type="SMART" id="SM00091">
    <property type="entry name" value="PAS"/>
    <property type="match status" value="1"/>
</dbReference>
<keyword evidence="10 13" id="KW-1133">Transmembrane helix</keyword>
<feature type="domain" description="Histidine kinase" evidence="14">
    <location>
        <begin position="374"/>
        <end position="591"/>
    </location>
</feature>
<dbReference type="CDD" id="cd06225">
    <property type="entry name" value="HAMP"/>
    <property type="match status" value="1"/>
</dbReference>
<dbReference type="InterPro" id="IPR003661">
    <property type="entry name" value="HisK_dim/P_dom"/>
</dbReference>
<evidence type="ECO:0000256" key="3">
    <source>
        <dbReference type="ARBA" id="ARBA00012438"/>
    </source>
</evidence>
<feature type="domain" description="HAMP" evidence="16">
    <location>
        <begin position="176"/>
        <end position="228"/>
    </location>
</feature>